<proteinExistence type="predicted"/>
<dbReference type="AlphaFoldDB" id="D5E4T8"/>
<dbReference type="RefSeq" id="WP_013054248.1">
    <property type="nucleotide sequence ID" value="NC_014014.1"/>
</dbReference>
<dbReference type="InterPro" id="IPR021222">
    <property type="entry name" value="DUF2714"/>
</dbReference>
<evidence type="ECO:0000313" key="1">
    <source>
        <dbReference type="EMBL" id="ADE19471.1"/>
    </source>
</evidence>
<keyword evidence="2" id="KW-1185">Reference proteome</keyword>
<accession>D5E4T8</accession>
<evidence type="ECO:0000313" key="2">
    <source>
        <dbReference type="Proteomes" id="UP000001845"/>
    </source>
</evidence>
<reference key="2">
    <citation type="submission" date="2010-03" db="EMBL/GenBank/DDBJ databases">
        <authorList>
            <person name="Ma Z."/>
            <person name="Wang X."/>
            <person name="Liu H."/>
        </authorList>
    </citation>
    <scope>NUCLEOTIDE SEQUENCE</scope>
    <source>
        <strain>MP145</strain>
    </source>
</reference>
<dbReference type="KEGG" id="mcd:MCRO_0106"/>
<protein>
    <recommendedName>
        <fullName evidence="3">DUF2714 domain-containing protein</fullName>
    </recommendedName>
</protein>
<reference evidence="1 2" key="3">
    <citation type="journal article" date="2011" name="J. Bacteriol.">
        <title>Genome sequences of Mycoplasma alligatoris A21JP2T and Mycoplasma crocodyli MP145T.</title>
        <authorList>
            <person name="Brown D.R."/>
            <person name="Farmerie W.G."/>
            <person name="May M."/>
            <person name="Benders G.A."/>
            <person name="Durkin A.S."/>
            <person name="Hlavinka K."/>
            <person name="Hostetler J."/>
            <person name="Jackson J."/>
            <person name="Johnson J."/>
            <person name="Miller R.H."/>
            <person name="Paralanov V."/>
            <person name="Radune D."/>
            <person name="Szczypinski B."/>
            <person name="Glass J.I."/>
        </authorList>
    </citation>
    <scope>NUCLEOTIDE SEQUENCE [LARGE SCALE GENOMIC DNA]</scope>
    <source>
        <strain evidence="2">ATCC 51981 / MP145</strain>
    </source>
</reference>
<gene>
    <name evidence="1" type="ordered locus">MCRO_0106</name>
</gene>
<dbReference type="EMBL" id="CP001991">
    <property type="protein sequence ID" value="ADE19471.1"/>
    <property type="molecule type" value="Genomic_DNA"/>
</dbReference>
<dbReference type="Proteomes" id="UP000001845">
    <property type="component" value="Chromosome"/>
</dbReference>
<evidence type="ECO:0008006" key="3">
    <source>
        <dbReference type="Google" id="ProtNLM"/>
    </source>
</evidence>
<dbReference type="OrthoDB" id="399999at2"/>
<organism evidence="1 2">
    <name type="scientific">Mycoplasma crocodyli (strain ATCC 51981 / MP145)</name>
    <dbReference type="NCBI Taxonomy" id="512564"/>
    <lineage>
        <taxon>Bacteria</taxon>
        <taxon>Bacillati</taxon>
        <taxon>Mycoplasmatota</taxon>
        <taxon>Mollicutes</taxon>
        <taxon>Mycoplasmataceae</taxon>
        <taxon>Mycoplasma</taxon>
    </lineage>
</organism>
<name>D5E4T8_MYCCM</name>
<dbReference type="Pfam" id="PF10896">
    <property type="entry name" value="DUF2714"/>
    <property type="match status" value="1"/>
</dbReference>
<dbReference type="HOGENOM" id="CLU_119972_0_0_14"/>
<dbReference type="STRING" id="512564.MCRO_0106"/>
<sequence length="161" mass="18981">MFKKNKQTNEEIFNDQQYNQYSNDKQFISFEQLTNNALLINNISRSSNAYQELLEKFNLVISKKLEVVYKSFTISWLTNKRFTKVNLIPVLLEHETQHVDNINLSNTQDPELGKYFEDLNLLIEKLLFVDYKKVEVFPKIIVYASQETNTLKIAFDESVAK</sequence>
<reference evidence="2" key="1">
    <citation type="submission" date="2010-03" db="EMBL/GenBank/DDBJ databases">
        <title>The complete genome of Mycoplasma crocodyli MP145.</title>
        <authorList>
            <person name="Glass J.I."/>
            <person name="Durkin A.S."/>
            <person name="Hostetler J."/>
            <person name="Jackson J."/>
            <person name="Johnson J."/>
            <person name="May M.A."/>
            <person name="Paralanov V."/>
            <person name="Radune D."/>
            <person name="Szczypinski B."/>
            <person name="Brown D.R."/>
        </authorList>
    </citation>
    <scope>NUCLEOTIDE SEQUENCE [LARGE SCALE GENOMIC DNA]</scope>
    <source>
        <strain evidence="2">ATCC 51981 / MP145</strain>
    </source>
</reference>